<keyword evidence="4 5" id="KW-0472">Membrane</keyword>
<dbReference type="InterPro" id="IPR005225">
    <property type="entry name" value="Small_GTP-bd"/>
</dbReference>
<geneLocation type="plastid" evidence="7"/>
<dbReference type="EMBL" id="LC490351">
    <property type="protein sequence ID" value="BBL85979.1"/>
    <property type="molecule type" value="Genomic_DNA"/>
</dbReference>
<dbReference type="Gene3D" id="3.40.50.300">
    <property type="entry name" value="P-loop containing nucleotide triphosphate hydrolases"/>
    <property type="match status" value="1"/>
</dbReference>
<evidence type="ECO:0000256" key="3">
    <source>
        <dbReference type="ARBA" id="ARBA00022989"/>
    </source>
</evidence>
<dbReference type="GO" id="GO:0002098">
    <property type="term" value="P:tRNA wobble uridine modification"/>
    <property type="evidence" value="ECO:0007669"/>
    <property type="project" value="TreeGrafter"/>
</dbReference>
<comment type="subcellular location">
    <subcellularLocation>
        <location evidence="1">Membrane</location>
        <topology evidence="1">Multi-pass membrane protein</topology>
    </subcellularLocation>
</comment>
<evidence type="ECO:0000256" key="5">
    <source>
        <dbReference type="SAM" id="Phobius"/>
    </source>
</evidence>
<dbReference type="EMBL" id="KY124271">
    <property type="protein sequence ID" value="AQX44766.1"/>
    <property type="molecule type" value="Genomic_DNA"/>
</dbReference>
<dbReference type="PRINTS" id="PR00449">
    <property type="entry name" value="RASTRNSFRMNG"/>
</dbReference>
<keyword evidence="3 5" id="KW-1133">Transmembrane helix</keyword>
<evidence type="ECO:0000256" key="4">
    <source>
        <dbReference type="ARBA" id="ARBA00023136"/>
    </source>
</evidence>
<sequence>MSVVSSAVQFIPETTEKQELVSFHDYLLTLHKWRHALSLNAWEHVVFGPEVLFLDQQIFRLEQCYLKVAVVGRTGVGKSSLLNALSGKNLFTTSVRHGSTQRGKSTFIDSYDTAVRKIELIDTPGIDEFNSAYGQQIAIRIAQRVDLLLFVIDSDLTKIDLRLLQSFVLWEKPIIIVLNRIDRYSSQDKLNLIRSIRKRLPSSKNCIPIIPVAASPRQAYVVNNNFIRSFKEKPRILALQRVIYFLLENKGQILLTANALQSAHQFNRLLCRWRLQQENSRAVEISNIYTTLKAVGVILTPGFALDLVIVFITDTCLSLHLAKIYRQPIDRYQTKRIIHKISTHSAFLGASFFTVQVLLKFLEQMLITSRSSLDISFPINTILLIVTQICLALYTSHSITRLVRLQLLNSSNILPKLLKGNPYDENQRDLLSKYISNVNNKISCTILME</sequence>
<organism evidence="7">
    <name type="scientific">Paulinella micropora</name>
    <dbReference type="NCBI Taxonomy" id="1928728"/>
    <lineage>
        <taxon>Eukaryota</taxon>
        <taxon>Sar</taxon>
        <taxon>Rhizaria</taxon>
        <taxon>Cercozoa</taxon>
        <taxon>Imbricatea</taxon>
        <taxon>Silicofilosea</taxon>
        <taxon>Euglyphida</taxon>
        <taxon>Paulinellidae</taxon>
        <taxon>Paulinella</taxon>
    </lineage>
</organism>
<dbReference type="NCBIfam" id="TIGR00231">
    <property type="entry name" value="small_GTP"/>
    <property type="match status" value="1"/>
</dbReference>
<keyword evidence="2 5" id="KW-0812">Transmembrane</keyword>
<dbReference type="Proteomes" id="UP000503178">
    <property type="component" value="Chromatophore Pltd"/>
</dbReference>
<dbReference type="Pfam" id="PF05128">
    <property type="entry name" value="DUF697"/>
    <property type="match status" value="1"/>
</dbReference>
<evidence type="ECO:0000259" key="6">
    <source>
        <dbReference type="Pfam" id="PF01926"/>
    </source>
</evidence>
<gene>
    <name evidence="8" type="primary">MYN1_Chr_164</name>
    <name evidence="7" type="ORF">PFK_203</name>
    <name evidence="8" type="ORF">PMYN1_Chma167</name>
</gene>
<dbReference type="PANTHER" id="PTHR42714:SF6">
    <property type="entry name" value="TRANSLATION INITIATION FACTOR IF-2"/>
    <property type="match status" value="1"/>
</dbReference>
<evidence type="ECO:0000313" key="8">
    <source>
        <dbReference type="EMBL" id="BBL85979.1"/>
    </source>
</evidence>
<dbReference type="PANTHER" id="PTHR42714">
    <property type="entry name" value="TRNA MODIFICATION GTPASE GTPBP3"/>
    <property type="match status" value="1"/>
</dbReference>
<evidence type="ECO:0000256" key="1">
    <source>
        <dbReference type="ARBA" id="ARBA00004141"/>
    </source>
</evidence>
<feature type="transmembrane region" description="Helical" evidence="5">
    <location>
        <begin position="375"/>
        <end position="394"/>
    </location>
</feature>
<dbReference type="GO" id="GO:0005525">
    <property type="term" value="F:GTP binding"/>
    <property type="evidence" value="ECO:0007669"/>
    <property type="project" value="InterPro"/>
</dbReference>
<feature type="domain" description="G" evidence="6">
    <location>
        <begin position="67"/>
        <end position="180"/>
    </location>
</feature>
<reference evidence="7" key="1">
    <citation type="journal article" date="2017" name="Protist">
        <title>Diversity of the Photosynthetic Paulinella Species, with the Description of Paulinella micropora sp. nov. and the Chromatophore Genome Sequence for strain KR01.</title>
        <authorList>
            <person name="Lhee D."/>
            <person name="Yang E.C."/>
            <person name="Kim J.I."/>
            <person name="Nakayama T."/>
            <person name="Zuccarello G."/>
            <person name="Andersen R.A."/>
            <person name="Yoon H.S."/>
        </authorList>
    </citation>
    <scope>NUCLEOTIDE SEQUENCE</scope>
    <source>
        <strain evidence="7">FK01</strain>
    </source>
</reference>
<accession>A0A1S6YHJ1</accession>
<dbReference type="CDD" id="cd00880">
    <property type="entry name" value="Era_like"/>
    <property type="match status" value="1"/>
</dbReference>
<protein>
    <submittedName>
        <fullName evidence="8">Possible GTPase</fullName>
    </submittedName>
    <submittedName>
        <fullName evidence="7">Putative GTPase</fullName>
    </submittedName>
</protein>
<dbReference type="GO" id="GO:0016020">
    <property type="term" value="C:membrane"/>
    <property type="evidence" value="ECO:0007669"/>
    <property type="project" value="UniProtKB-SubCell"/>
</dbReference>
<keyword evidence="7" id="KW-0934">Plastid</keyword>
<dbReference type="InterPro" id="IPR027417">
    <property type="entry name" value="P-loop_NTPase"/>
</dbReference>
<reference evidence="8 9" key="2">
    <citation type="submission" date="2019-06" db="EMBL/GenBank/DDBJ databases">
        <title>A hidden player of endosymbiotic evolution: DNA virus triggered massive gene transfer.</title>
        <authorList>
            <person name="Matsuo M."/>
            <person name="Katahata A."/>
            <person name="Tachikawa M."/>
            <person name="Minakuchi Y."/>
            <person name="Noguchi H."/>
            <person name="Toyoda A."/>
            <person name="Fujiyama A."/>
            <person name="Suzuki Y."/>
            <person name="Satoh S."/>
            <person name="Nakayama T."/>
            <person name="Kamikawa R."/>
            <person name="Nomura M."/>
            <person name="Inagaki Y."/>
            <person name="Ishida K."/>
            <person name="Obokata J."/>
        </authorList>
    </citation>
    <scope>NUCLEOTIDE SEQUENCE [LARGE SCALE GENOMIC DNA]</scope>
    <source>
        <strain evidence="8 9">MYN1</strain>
    </source>
</reference>
<dbReference type="InterPro" id="IPR021147">
    <property type="entry name" value="DUF697"/>
</dbReference>
<dbReference type="GO" id="GO:0030488">
    <property type="term" value="P:tRNA methylation"/>
    <property type="evidence" value="ECO:0007669"/>
    <property type="project" value="TreeGrafter"/>
</dbReference>
<dbReference type="Pfam" id="PF01926">
    <property type="entry name" value="MMR_HSR1"/>
    <property type="match status" value="1"/>
</dbReference>
<feature type="transmembrane region" description="Helical" evidence="5">
    <location>
        <begin position="303"/>
        <end position="325"/>
    </location>
</feature>
<dbReference type="SUPFAM" id="SSF52540">
    <property type="entry name" value="P-loop containing nucleoside triphosphate hydrolases"/>
    <property type="match status" value="1"/>
</dbReference>
<proteinExistence type="predicted"/>
<evidence type="ECO:0000256" key="2">
    <source>
        <dbReference type="ARBA" id="ARBA00022692"/>
    </source>
</evidence>
<keyword evidence="9" id="KW-1185">Reference proteome</keyword>
<dbReference type="GO" id="GO:0005737">
    <property type="term" value="C:cytoplasm"/>
    <property type="evidence" value="ECO:0007669"/>
    <property type="project" value="TreeGrafter"/>
</dbReference>
<dbReference type="InterPro" id="IPR006073">
    <property type="entry name" value="GTP-bd"/>
</dbReference>
<evidence type="ECO:0000313" key="7">
    <source>
        <dbReference type="EMBL" id="AQX44766.1"/>
    </source>
</evidence>
<name>A0A1S6YHJ1_9EUKA</name>
<evidence type="ECO:0000313" key="9">
    <source>
        <dbReference type="Proteomes" id="UP000503178"/>
    </source>
</evidence>
<dbReference type="AlphaFoldDB" id="A0A1S6YHJ1"/>